<dbReference type="Proteomes" id="UP000251800">
    <property type="component" value="Unassembled WGS sequence"/>
</dbReference>
<dbReference type="SUPFAM" id="SSF51556">
    <property type="entry name" value="Metallo-dependent hydrolases"/>
    <property type="match status" value="1"/>
</dbReference>
<dbReference type="InterPro" id="IPR051781">
    <property type="entry name" value="Metallo-dep_Hydrolase"/>
</dbReference>
<keyword evidence="1" id="KW-0732">Signal</keyword>
<dbReference type="InterPro" id="IPR011059">
    <property type="entry name" value="Metal-dep_hydrolase_composite"/>
</dbReference>
<name>A0A363ULR1_9GAMM</name>
<dbReference type="SUPFAM" id="SSF51338">
    <property type="entry name" value="Composite domain of metallo-dependent hydrolases"/>
    <property type="match status" value="1"/>
</dbReference>
<feature type="chain" id="PRO_5016669371" evidence="1">
    <location>
        <begin position="21"/>
        <end position="425"/>
    </location>
</feature>
<evidence type="ECO:0000313" key="4">
    <source>
        <dbReference type="Proteomes" id="UP000251800"/>
    </source>
</evidence>
<protein>
    <submittedName>
        <fullName evidence="3">Amidohydrolase</fullName>
    </submittedName>
</protein>
<feature type="domain" description="Amidohydrolase-related" evidence="2">
    <location>
        <begin position="70"/>
        <end position="417"/>
    </location>
</feature>
<sequence>MVVMRRLLLLTLLLPSLASAETLFCESMLDVRRGRLVDQVLVTIDAGRIASVEVGAEAGDARVLEGLTCLPGLTDMHTHLTAEFGPRTYLERFQLNPADYAFRSAVYAERTLMAGFTTVRDLGDSYNVSIALKQAIAQGLVTGPRIFTAGKSLATTGGHADPTNGMRADLQGDAGPKQGVINGPADARKAVRQRYKDGADLIKITATGGVLSVASSGQNAQFSDEELAAIIETAKDYGFHVAAHAHGTEGMKRAIRAGVTTIEHGTYMDDETIDLFKRYGAWYVPTIIAGKWVEDKARVDGFFPEVVRPKAAAIGPLIQDTFGRAYKAGVKIVFGTDSGVSAHGDNAWEFVYMVAAGMPPAEAIRSATLSPAIVLGREDQQGAIEAGLVADIIAVPGNPLEDVGLLRDVRFVMKDGVIYKSPDAS</sequence>
<dbReference type="PANTHER" id="PTHR43135">
    <property type="entry name" value="ALPHA-D-RIBOSE 1-METHYLPHOSPHONATE 5-TRIPHOSPHATE DIPHOSPHATASE"/>
    <property type="match status" value="1"/>
</dbReference>
<gene>
    <name evidence="3" type="ORF">DEH80_05840</name>
</gene>
<evidence type="ECO:0000313" key="3">
    <source>
        <dbReference type="EMBL" id="PWN56361.1"/>
    </source>
</evidence>
<proteinExistence type="predicted"/>
<keyword evidence="3" id="KW-0378">Hydrolase</keyword>
<dbReference type="CDD" id="cd01299">
    <property type="entry name" value="Met_dep_hydrolase_A"/>
    <property type="match status" value="1"/>
</dbReference>
<comment type="caution">
    <text evidence="3">The sequence shown here is derived from an EMBL/GenBank/DDBJ whole genome shotgun (WGS) entry which is preliminary data.</text>
</comment>
<dbReference type="PANTHER" id="PTHR43135:SF3">
    <property type="entry name" value="ALPHA-D-RIBOSE 1-METHYLPHOSPHONATE 5-TRIPHOSPHATE DIPHOSPHATASE"/>
    <property type="match status" value="1"/>
</dbReference>
<evidence type="ECO:0000259" key="2">
    <source>
        <dbReference type="Pfam" id="PF01979"/>
    </source>
</evidence>
<keyword evidence="4" id="KW-1185">Reference proteome</keyword>
<reference evidence="3 4" key="1">
    <citation type="submission" date="2018-05" db="EMBL/GenBank/DDBJ databases">
        <title>Abyssibacter profundi OUC007T gen. nov., sp. nov, a marine bacterium isolated from seawater of the Mariana Trench.</title>
        <authorList>
            <person name="Zhou S."/>
        </authorList>
    </citation>
    <scope>NUCLEOTIDE SEQUENCE [LARGE SCALE GENOMIC DNA]</scope>
    <source>
        <strain evidence="3 4">OUC007</strain>
    </source>
</reference>
<dbReference type="InterPro" id="IPR006680">
    <property type="entry name" value="Amidohydro-rel"/>
</dbReference>
<evidence type="ECO:0000256" key="1">
    <source>
        <dbReference type="SAM" id="SignalP"/>
    </source>
</evidence>
<feature type="signal peptide" evidence="1">
    <location>
        <begin position="1"/>
        <end position="20"/>
    </location>
</feature>
<dbReference type="Gene3D" id="2.30.40.10">
    <property type="entry name" value="Urease, subunit C, domain 1"/>
    <property type="match status" value="1"/>
</dbReference>
<dbReference type="OrthoDB" id="9782972at2"/>
<dbReference type="Pfam" id="PF01979">
    <property type="entry name" value="Amidohydro_1"/>
    <property type="match status" value="1"/>
</dbReference>
<dbReference type="EMBL" id="QEQK01000005">
    <property type="protein sequence ID" value="PWN56361.1"/>
    <property type="molecule type" value="Genomic_DNA"/>
</dbReference>
<dbReference type="InterPro" id="IPR057744">
    <property type="entry name" value="OTAase-like"/>
</dbReference>
<accession>A0A363ULR1</accession>
<dbReference type="InterPro" id="IPR032466">
    <property type="entry name" value="Metal_Hydrolase"/>
</dbReference>
<dbReference type="AlphaFoldDB" id="A0A363ULR1"/>
<dbReference type="Gene3D" id="3.20.20.140">
    <property type="entry name" value="Metal-dependent hydrolases"/>
    <property type="match status" value="1"/>
</dbReference>
<dbReference type="GO" id="GO:0016810">
    <property type="term" value="F:hydrolase activity, acting on carbon-nitrogen (but not peptide) bonds"/>
    <property type="evidence" value="ECO:0007669"/>
    <property type="project" value="InterPro"/>
</dbReference>
<organism evidence="3 4">
    <name type="scientific">Abyssibacter profundi</name>
    <dbReference type="NCBI Taxonomy" id="2182787"/>
    <lineage>
        <taxon>Bacteria</taxon>
        <taxon>Pseudomonadati</taxon>
        <taxon>Pseudomonadota</taxon>
        <taxon>Gammaproteobacteria</taxon>
        <taxon>Chromatiales</taxon>
        <taxon>Oceanococcaceae</taxon>
        <taxon>Abyssibacter</taxon>
    </lineage>
</organism>